<evidence type="ECO:0000256" key="1">
    <source>
        <dbReference type="ARBA" id="ARBA00012513"/>
    </source>
</evidence>
<evidence type="ECO:0000259" key="9">
    <source>
        <dbReference type="Pfam" id="PF01163"/>
    </source>
</evidence>
<evidence type="ECO:0000256" key="5">
    <source>
        <dbReference type="ARBA" id="ARBA00022777"/>
    </source>
</evidence>
<evidence type="ECO:0000256" key="6">
    <source>
        <dbReference type="ARBA" id="ARBA00022840"/>
    </source>
</evidence>
<gene>
    <name evidence="10" type="ORF">SAMN03080606_01727</name>
</gene>
<keyword evidence="2" id="KW-0723">Serine/threonine-protein kinase</keyword>
<dbReference type="Gene3D" id="1.10.510.10">
    <property type="entry name" value="Transferase(Phosphotransferase) domain 1"/>
    <property type="match status" value="1"/>
</dbReference>
<protein>
    <recommendedName>
        <fullName evidence="1">non-specific serine/threonine protein kinase</fullName>
        <ecNumber evidence="1">2.7.11.1</ecNumber>
    </recommendedName>
</protein>
<comment type="catalytic activity">
    <reaction evidence="7">
        <text>L-threonyl-[protein] + ATP = O-phospho-L-threonyl-[protein] + ADP + H(+)</text>
        <dbReference type="Rhea" id="RHEA:46608"/>
        <dbReference type="Rhea" id="RHEA-COMP:11060"/>
        <dbReference type="Rhea" id="RHEA-COMP:11605"/>
        <dbReference type="ChEBI" id="CHEBI:15378"/>
        <dbReference type="ChEBI" id="CHEBI:30013"/>
        <dbReference type="ChEBI" id="CHEBI:30616"/>
        <dbReference type="ChEBI" id="CHEBI:61977"/>
        <dbReference type="ChEBI" id="CHEBI:456216"/>
        <dbReference type="EC" id="2.7.11.1"/>
    </reaction>
</comment>
<dbReference type="RefSeq" id="WP_091542323.1">
    <property type="nucleotide sequence ID" value="NZ_FMUS01000009.1"/>
</dbReference>
<evidence type="ECO:0000256" key="8">
    <source>
        <dbReference type="ARBA" id="ARBA00048679"/>
    </source>
</evidence>
<feature type="domain" description="RIO-type" evidence="9">
    <location>
        <begin position="51"/>
        <end position="102"/>
    </location>
</feature>
<dbReference type="SUPFAM" id="SSF56112">
    <property type="entry name" value="Protein kinase-like (PK-like)"/>
    <property type="match status" value="1"/>
</dbReference>
<comment type="catalytic activity">
    <reaction evidence="8">
        <text>L-seryl-[protein] + ATP = O-phospho-L-seryl-[protein] + ADP + H(+)</text>
        <dbReference type="Rhea" id="RHEA:17989"/>
        <dbReference type="Rhea" id="RHEA-COMP:9863"/>
        <dbReference type="Rhea" id="RHEA-COMP:11604"/>
        <dbReference type="ChEBI" id="CHEBI:15378"/>
        <dbReference type="ChEBI" id="CHEBI:29999"/>
        <dbReference type="ChEBI" id="CHEBI:30616"/>
        <dbReference type="ChEBI" id="CHEBI:83421"/>
        <dbReference type="ChEBI" id="CHEBI:456216"/>
        <dbReference type="EC" id="2.7.11.1"/>
    </reaction>
</comment>
<evidence type="ECO:0000256" key="3">
    <source>
        <dbReference type="ARBA" id="ARBA00022679"/>
    </source>
</evidence>
<dbReference type="InterPro" id="IPR018934">
    <property type="entry name" value="RIO_dom"/>
</dbReference>
<keyword evidence="4" id="KW-0547">Nucleotide-binding</keyword>
<evidence type="ECO:0000313" key="11">
    <source>
        <dbReference type="Proteomes" id="UP000198636"/>
    </source>
</evidence>
<dbReference type="AlphaFoldDB" id="A0A1G5GLC3"/>
<keyword evidence="5" id="KW-0418">Kinase</keyword>
<dbReference type="OrthoDB" id="1806262at2"/>
<organism evidence="10 11">
    <name type="scientific">Alkaliphilus peptidifermentans DSM 18978</name>
    <dbReference type="NCBI Taxonomy" id="1120976"/>
    <lineage>
        <taxon>Bacteria</taxon>
        <taxon>Bacillati</taxon>
        <taxon>Bacillota</taxon>
        <taxon>Clostridia</taxon>
        <taxon>Peptostreptococcales</taxon>
        <taxon>Natronincolaceae</taxon>
        <taxon>Alkaliphilus</taxon>
    </lineage>
</organism>
<evidence type="ECO:0000256" key="2">
    <source>
        <dbReference type="ARBA" id="ARBA00022527"/>
    </source>
</evidence>
<evidence type="ECO:0000313" key="10">
    <source>
        <dbReference type="EMBL" id="SCY52020.1"/>
    </source>
</evidence>
<accession>A0A1G5GLC3</accession>
<dbReference type="InterPro" id="IPR011009">
    <property type="entry name" value="Kinase-like_dom_sf"/>
</dbReference>
<proteinExistence type="predicted"/>
<keyword evidence="6" id="KW-0067">ATP-binding</keyword>
<keyword evidence="11" id="KW-1185">Reference proteome</keyword>
<dbReference type="EC" id="2.7.11.1" evidence="1"/>
<dbReference type="GO" id="GO:0004674">
    <property type="term" value="F:protein serine/threonine kinase activity"/>
    <property type="evidence" value="ECO:0007669"/>
    <property type="project" value="UniProtKB-KW"/>
</dbReference>
<name>A0A1G5GLC3_9FIRM</name>
<reference evidence="10 11" key="1">
    <citation type="submission" date="2016-10" db="EMBL/GenBank/DDBJ databases">
        <authorList>
            <person name="de Groot N.N."/>
        </authorList>
    </citation>
    <scope>NUCLEOTIDE SEQUENCE [LARGE SCALE GENOMIC DNA]</scope>
    <source>
        <strain evidence="10 11">DSM 18978</strain>
    </source>
</reference>
<dbReference type="EMBL" id="FMUS01000009">
    <property type="protein sequence ID" value="SCY52020.1"/>
    <property type="molecule type" value="Genomic_DNA"/>
</dbReference>
<evidence type="ECO:0000256" key="4">
    <source>
        <dbReference type="ARBA" id="ARBA00022741"/>
    </source>
</evidence>
<dbReference type="Pfam" id="PF01163">
    <property type="entry name" value="RIO1"/>
    <property type="match status" value="1"/>
</dbReference>
<dbReference type="Proteomes" id="UP000198636">
    <property type="component" value="Unassembled WGS sequence"/>
</dbReference>
<keyword evidence="3 10" id="KW-0808">Transferase</keyword>
<dbReference type="GO" id="GO:0005524">
    <property type="term" value="F:ATP binding"/>
    <property type="evidence" value="ECO:0007669"/>
    <property type="project" value="UniProtKB-KW"/>
</dbReference>
<dbReference type="Gene3D" id="3.30.200.20">
    <property type="entry name" value="Phosphorylase Kinase, domain 1"/>
    <property type="match status" value="1"/>
</dbReference>
<sequence length="234" mass="27512">MFPHEAFEKSTNITCYTVDKKFQSKKNEVYKVTCIEDNTNFNKGLIVKKYLQSHLNFENEVHLLTELHRYGLSVPRVFRVEEKCIIMEYIEGKTLADVLYESEVNSEEGRLMQYKVKKYLTGDLLFWLKNFYQYTKIIRGKNLILKDIHLRNFIFGDSLVGVDFENCCEGKKEEDIGKLCAFIATYDPPWTTLKMELIEEMVGKACEILSLDEDILMLEIDKELTAIKKRRKNT</sequence>
<dbReference type="STRING" id="1120976.SAMN03080606_01727"/>
<evidence type="ECO:0000256" key="7">
    <source>
        <dbReference type="ARBA" id="ARBA00047899"/>
    </source>
</evidence>